<reference evidence="2 3" key="1">
    <citation type="submission" date="2019-03" db="EMBL/GenBank/DDBJ databases">
        <title>Draft genome sequence of Xylaria hypoxylon DSM 108379, a ubiquitous saprotrophic-parasitic fungi on hardwood.</title>
        <authorList>
            <person name="Buettner E."/>
            <person name="Leonhardt S."/>
            <person name="Gebauer A.M."/>
            <person name="Liers C."/>
            <person name="Hofrichter M."/>
            <person name="Kellner H."/>
        </authorList>
    </citation>
    <scope>NUCLEOTIDE SEQUENCE [LARGE SCALE GENOMIC DNA]</scope>
    <source>
        <strain evidence="2 3">DSM 108379</strain>
    </source>
</reference>
<sequence>MDDLDPDIFNDFTAIKARNPGLKAIVAIGGWAFTDPGVTQTVFSELVSLAENRKIFIENLMGFMRKYAFDGVDFDLGDDAEIFNQKIDFVNDLGLGVPGTILQMPEGCGPGNRKFTHTLDNTYILKIVDETWHSPLHNWRLLAQAEGNFHIKTSFGFTLILPFPGASFSILGIATIGPAVHLKGRVEAGLQLTAVMETRVDVASWEFKQTLPHTSIQQPEFYAGISANRNVEVYAIAVIGFGAKFDDYWKLGGNAIASVVAEGWIEAKAHSAFTPEGNCPFT</sequence>
<dbReference type="Proteomes" id="UP000297716">
    <property type="component" value="Unassembled WGS sequence"/>
</dbReference>
<comment type="caution">
    <text evidence="2">The sequence shown here is derived from an EMBL/GenBank/DDBJ whole genome shotgun (WGS) entry which is preliminary data.</text>
</comment>
<dbReference type="PROSITE" id="PS51910">
    <property type="entry name" value="GH18_2"/>
    <property type="match status" value="1"/>
</dbReference>
<protein>
    <recommendedName>
        <fullName evidence="1">GH18 domain-containing protein</fullName>
    </recommendedName>
</protein>
<dbReference type="InterPro" id="IPR017853">
    <property type="entry name" value="GH"/>
</dbReference>
<keyword evidence="3" id="KW-1185">Reference proteome</keyword>
<proteinExistence type="predicted"/>
<accession>A0A4Z0YHU8</accession>
<dbReference type="PANTHER" id="PTHR11177">
    <property type="entry name" value="CHITINASE"/>
    <property type="match status" value="1"/>
</dbReference>
<evidence type="ECO:0000259" key="1">
    <source>
        <dbReference type="PROSITE" id="PS51910"/>
    </source>
</evidence>
<dbReference type="OrthoDB" id="73875at2759"/>
<gene>
    <name evidence="2" type="ORF">E0Z10_g9907</name>
</gene>
<dbReference type="EMBL" id="SKBN01000340">
    <property type="protein sequence ID" value="TGJ78861.1"/>
    <property type="molecule type" value="Genomic_DNA"/>
</dbReference>
<evidence type="ECO:0000313" key="2">
    <source>
        <dbReference type="EMBL" id="TGJ78861.1"/>
    </source>
</evidence>
<feature type="domain" description="GH18" evidence="1">
    <location>
        <begin position="1"/>
        <end position="75"/>
    </location>
</feature>
<dbReference type="Gene3D" id="3.20.20.80">
    <property type="entry name" value="Glycosidases"/>
    <property type="match status" value="1"/>
</dbReference>
<dbReference type="Pfam" id="PF00704">
    <property type="entry name" value="Glyco_hydro_18"/>
    <property type="match status" value="1"/>
</dbReference>
<dbReference type="SUPFAM" id="SSF51445">
    <property type="entry name" value="(Trans)glycosidases"/>
    <property type="match status" value="1"/>
</dbReference>
<dbReference type="PANTHER" id="PTHR11177:SF333">
    <property type="entry name" value="CHITINASE"/>
    <property type="match status" value="1"/>
</dbReference>
<dbReference type="InterPro" id="IPR001223">
    <property type="entry name" value="Glyco_hydro18_cat"/>
</dbReference>
<dbReference type="STRING" id="37992.A0A4Z0YHU8"/>
<name>A0A4Z0YHU8_9PEZI</name>
<organism evidence="2 3">
    <name type="scientific">Xylaria hypoxylon</name>
    <dbReference type="NCBI Taxonomy" id="37992"/>
    <lineage>
        <taxon>Eukaryota</taxon>
        <taxon>Fungi</taxon>
        <taxon>Dikarya</taxon>
        <taxon>Ascomycota</taxon>
        <taxon>Pezizomycotina</taxon>
        <taxon>Sordariomycetes</taxon>
        <taxon>Xylariomycetidae</taxon>
        <taxon>Xylariales</taxon>
        <taxon>Xylariaceae</taxon>
        <taxon>Xylaria</taxon>
    </lineage>
</organism>
<dbReference type="GO" id="GO:0005975">
    <property type="term" value="P:carbohydrate metabolic process"/>
    <property type="evidence" value="ECO:0007669"/>
    <property type="project" value="InterPro"/>
</dbReference>
<evidence type="ECO:0000313" key="3">
    <source>
        <dbReference type="Proteomes" id="UP000297716"/>
    </source>
</evidence>
<dbReference type="InterPro" id="IPR050314">
    <property type="entry name" value="Glycosyl_Hydrlase_18"/>
</dbReference>
<dbReference type="AlphaFoldDB" id="A0A4Z0YHU8"/>